<dbReference type="OrthoDB" id="9792021at2"/>
<evidence type="ECO:0000256" key="3">
    <source>
        <dbReference type="ARBA" id="ARBA00023237"/>
    </source>
</evidence>
<dbReference type="SUPFAM" id="SSF103088">
    <property type="entry name" value="OmpA-like"/>
    <property type="match status" value="2"/>
</dbReference>
<organism evidence="6 7">
    <name type="scientific">Vibrio ouci</name>
    <dbReference type="NCBI Taxonomy" id="2499078"/>
    <lineage>
        <taxon>Bacteria</taxon>
        <taxon>Pseudomonadati</taxon>
        <taxon>Pseudomonadota</taxon>
        <taxon>Gammaproteobacteria</taxon>
        <taxon>Vibrionales</taxon>
        <taxon>Vibrionaceae</taxon>
        <taxon>Vibrio</taxon>
    </lineage>
</organism>
<evidence type="ECO:0000259" key="5">
    <source>
        <dbReference type="PROSITE" id="PS51123"/>
    </source>
</evidence>
<dbReference type="CDD" id="cd07185">
    <property type="entry name" value="OmpA_C-like"/>
    <property type="match status" value="2"/>
</dbReference>
<sequence>MRNRFSALVTIAVTLAVSACSTDTYVSKENIDKFGDPLVEKFLIRECIVPERDIRIAMASHFDFDKAELNEQDKQSIDHLISGIRKLHGQISIVGHTDYQGSDDYNIKLSLRRAEAVKAYMQSQLDASRYDWEVKYYGESKPLVEGQSKQANAENRRAYVVFEQTQTQQENEFCAPPEPKRKVFVAMTSHFDFDKAELKQVDEASLDEFASQLSGLNGRVLIAGHTDYQGSISYNEKLAEQRAESVLQYLQTKLDPNQFVWEVKSFGELNPVTQEQDLDANALNRRAFIVFKEGDLPDLSSESNE</sequence>
<reference evidence="6 7" key="1">
    <citation type="submission" date="2019-01" db="EMBL/GenBank/DDBJ databases">
        <title>Vibrio BEI176 sp. nov, a marine bacterium isolated from China: eastern marignal seas.</title>
        <authorList>
            <person name="Li B."/>
        </authorList>
    </citation>
    <scope>NUCLEOTIDE SEQUENCE [LARGE SCALE GENOMIC DNA]</scope>
    <source>
        <strain evidence="6 7">BEI176</strain>
    </source>
</reference>
<evidence type="ECO:0000256" key="1">
    <source>
        <dbReference type="ARBA" id="ARBA00004442"/>
    </source>
</evidence>
<name>A0A4Y8WIU4_9VIBR</name>
<comment type="caution">
    <text evidence="6">The sequence shown here is derived from an EMBL/GenBank/DDBJ whole genome shotgun (WGS) entry which is preliminary data.</text>
</comment>
<dbReference type="PROSITE" id="PS51123">
    <property type="entry name" value="OMPA_2"/>
    <property type="match status" value="2"/>
</dbReference>
<dbReference type="Proteomes" id="UP000297753">
    <property type="component" value="Unassembled WGS sequence"/>
</dbReference>
<keyword evidence="2 4" id="KW-0472">Membrane</keyword>
<dbReference type="PRINTS" id="PR01021">
    <property type="entry name" value="OMPADOMAIN"/>
</dbReference>
<gene>
    <name evidence="6" type="ORF">ELS82_05120</name>
</gene>
<dbReference type="Gene3D" id="3.30.1330.60">
    <property type="entry name" value="OmpA-like domain"/>
    <property type="match status" value="2"/>
</dbReference>
<feature type="domain" description="OmpA-like" evidence="5">
    <location>
        <begin position="178"/>
        <end position="295"/>
    </location>
</feature>
<accession>A0A4Y8WIU4</accession>
<dbReference type="PROSITE" id="PS51257">
    <property type="entry name" value="PROKAR_LIPOPROTEIN"/>
    <property type="match status" value="1"/>
</dbReference>
<dbReference type="GO" id="GO:0009279">
    <property type="term" value="C:cell outer membrane"/>
    <property type="evidence" value="ECO:0007669"/>
    <property type="project" value="UniProtKB-SubCell"/>
</dbReference>
<keyword evidence="7" id="KW-1185">Reference proteome</keyword>
<evidence type="ECO:0000256" key="2">
    <source>
        <dbReference type="ARBA" id="ARBA00023136"/>
    </source>
</evidence>
<evidence type="ECO:0000313" key="7">
    <source>
        <dbReference type="Proteomes" id="UP000297753"/>
    </source>
</evidence>
<dbReference type="AlphaFoldDB" id="A0A4Y8WIU4"/>
<keyword evidence="3" id="KW-0998">Cell outer membrane</keyword>
<dbReference type="InterPro" id="IPR036737">
    <property type="entry name" value="OmpA-like_sf"/>
</dbReference>
<feature type="domain" description="OmpA-like" evidence="5">
    <location>
        <begin position="49"/>
        <end position="166"/>
    </location>
</feature>
<evidence type="ECO:0000313" key="6">
    <source>
        <dbReference type="EMBL" id="TFH92576.1"/>
    </source>
</evidence>
<dbReference type="PANTHER" id="PTHR30329">
    <property type="entry name" value="STATOR ELEMENT OF FLAGELLAR MOTOR COMPLEX"/>
    <property type="match status" value="1"/>
</dbReference>
<protein>
    <submittedName>
        <fullName evidence="6">OmpA family protein</fullName>
    </submittedName>
</protein>
<comment type="subcellular location">
    <subcellularLocation>
        <location evidence="1">Cell outer membrane</location>
    </subcellularLocation>
</comment>
<dbReference type="InterPro" id="IPR006665">
    <property type="entry name" value="OmpA-like"/>
</dbReference>
<proteinExistence type="predicted"/>
<dbReference type="InterPro" id="IPR006664">
    <property type="entry name" value="OMP_bac"/>
</dbReference>
<dbReference type="Pfam" id="PF00691">
    <property type="entry name" value="OmpA"/>
    <property type="match status" value="2"/>
</dbReference>
<dbReference type="PANTHER" id="PTHR30329:SF21">
    <property type="entry name" value="LIPOPROTEIN YIAD-RELATED"/>
    <property type="match status" value="1"/>
</dbReference>
<dbReference type="RefSeq" id="WP_134834505.1">
    <property type="nucleotide sequence ID" value="NZ_SATR01000005.1"/>
</dbReference>
<dbReference type="InterPro" id="IPR050330">
    <property type="entry name" value="Bact_OuterMem_StrucFunc"/>
</dbReference>
<dbReference type="EMBL" id="SATR01000005">
    <property type="protein sequence ID" value="TFH92576.1"/>
    <property type="molecule type" value="Genomic_DNA"/>
</dbReference>
<evidence type="ECO:0000256" key="4">
    <source>
        <dbReference type="PROSITE-ProRule" id="PRU00473"/>
    </source>
</evidence>